<dbReference type="GO" id="GO:0004798">
    <property type="term" value="F:dTMP kinase activity"/>
    <property type="evidence" value="ECO:0007669"/>
    <property type="project" value="UniProtKB-UniRule"/>
</dbReference>
<organism evidence="13 14">
    <name type="scientific">Mesotoga infera</name>
    <dbReference type="NCBI Taxonomy" id="1236046"/>
    <lineage>
        <taxon>Bacteria</taxon>
        <taxon>Thermotogati</taxon>
        <taxon>Thermotogota</taxon>
        <taxon>Thermotogae</taxon>
        <taxon>Kosmotogales</taxon>
        <taxon>Kosmotogaceae</taxon>
        <taxon>Mesotoga</taxon>
    </lineage>
</organism>
<dbReference type="Gene3D" id="3.40.50.300">
    <property type="entry name" value="P-loop containing nucleotide triphosphate hydrolases"/>
    <property type="match status" value="1"/>
</dbReference>
<dbReference type="GO" id="GO:0005524">
    <property type="term" value="F:ATP binding"/>
    <property type="evidence" value="ECO:0007669"/>
    <property type="project" value="UniProtKB-UniRule"/>
</dbReference>
<keyword evidence="6 11" id="KW-0547">Nucleotide-binding</keyword>
<keyword evidence="14" id="KW-1185">Reference proteome</keyword>
<keyword evidence="8 11" id="KW-0067">ATP-binding</keyword>
<dbReference type="InterPro" id="IPR039430">
    <property type="entry name" value="Thymidylate_kin-like_dom"/>
</dbReference>
<keyword evidence="4 11" id="KW-0808">Transferase</keyword>
<accession>A0A7Z7LHB8</accession>
<keyword evidence="7 11" id="KW-0418">Kinase</keyword>
<dbReference type="InterPro" id="IPR027417">
    <property type="entry name" value="P-loop_NTPase"/>
</dbReference>
<keyword evidence="5 11" id="KW-0545">Nucleotide biosynthesis</keyword>
<dbReference type="RefSeq" id="WP_169700187.1">
    <property type="nucleotide sequence ID" value="NZ_LS974202.1"/>
</dbReference>
<comment type="catalytic activity">
    <reaction evidence="9 11">
        <text>dTMP + ATP = dTDP + ADP</text>
        <dbReference type="Rhea" id="RHEA:13517"/>
        <dbReference type="ChEBI" id="CHEBI:30616"/>
        <dbReference type="ChEBI" id="CHEBI:58369"/>
        <dbReference type="ChEBI" id="CHEBI:63528"/>
        <dbReference type="ChEBI" id="CHEBI:456216"/>
        <dbReference type="EC" id="2.7.4.9"/>
    </reaction>
</comment>
<evidence type="ECO:0000256" key="3">
    <source>
        <dbReference type="ARBA" id="ARBA00017144"/>
    </source>
</evidence>
<gene>
    <name evidence="11 13" type="primary">tmk</name>
    <name evidence="13" type="ORF">MESINF_2533</name>
</gene>
<dbReference type="PANTHER" id="PTHR10344">
    <property type="entry name" value="THYMIDYLATE KINASE"/>
    <property type="match status" value="1"/>
</dbReference>
<dbReference type="AlphaFoldDB" id="A0A7Z7LHB8"/>
<dbReference type="SUPFAM" id="SSF52540">
    <property type="entry name" value="P-loop containing nucleoside triphosphate hydrolases"/>
    <property type="match status" value="1"/>
</dbReference>
<evidence type="ECO:0000256" key="11">
    <source>
        <dbReference type="HAMAP-Rule" id="MF_00165"/>
    </source>
</evidence>
<comment type="function">
    <text evidence="10 11">Phosphorylation of dTMP to form dTDP in both de novo and salvage pathways of dTTP synthesis.</text>
</comment>
<dbReference type="InterPro" id="IPR018094">
    <property type="entry name" value="Thymidylate_kinase"/>
</dbReference>
<dbReference type="EMBL" id="LS974202">
    <property type="protein sequence ID" value="SSC13973.1"/>
    <property type="molecule type" value="Genomic_DNA"/>
</dbReference>
<evidence type="ECO:0000256" key="6">
    <source>
        <dbReference type="ARBA" id="ARBA00022741"/>
    </source>
</evidence>
<dbReference type="CDD" id="cd01672">
    <property type="entry name" value="TMPK"/>
    <property type="match status" value="1"/>
</dbReference>
<feature type="domain" description="Thymidylate kinase-like" evidence="12">
    <location>
        <begin position="5"/>
        <end position="193"/>
    </location>
</feature>
<comment type="similarity">
    <text evidence="1 11">Belongs to the thymidylate kinase family.</text>
</comment>
<dbReference type="GO" id="GO:0006233">
    <property type="term" value="P:dTDP biosynthetic process"/>
    <property type="evidence" value="ECO:0007669"/>
    <property type="project" value="InterPro"/>
</dbReference>
<dbReference type="PANTHER" id="PTHR10344:SF4">
    <property type="entry name" value="UMP-CMP KINASE 2, MITOCHONDRIAL"/>
    <property type="match status" value="1"/>
</dbReference>
<evidence type="ECO:0000256" key="8">
    <source>
        <dbReference type="ARBA" id="ARBA00022840"/>
    </source>
</evidence>
<dbReference type="KEGG" id="minf:MESINF_2533"/>
<proteinExistence type="inferred from homology"/>
<evidence type="ECO:0000256" key="1">
    <source>
        <dbReference type="ARBA" id="ARBA00009776"/>
    </source>
</evidence>
<dbReference type="EC" id="2.7.4.9" evidence="2 11"/>
<reference evidence="13 14" key="1">
    <citation type="submission" date="2017-01" db="EMBL/GenBank/DDBJ databases">
        <authorList>
            <person name="Erauso G."/>
        </authorList>
    </citation>
    <scope>NUCLEOTIDE SEQUENCE [LARGE SCALE GENOMIC DNA]</scope>
    <source>
        <strain evidence="13">MESINF1</strain>
    </source>
</reference>
<evidence type="ECO:0000256" key="10">
    <source>
        <dbReference type="ARBA" id="ARBA00057735"/>
    </source>
</evidence>
<dbReference type="HAMAP" id="MF_00165">
    <property type="entry name" value="Thymidylate_kinase"/>
    <property type="match status" value="1"/>
</dbReference>
<evidence type="ECO:0000256" key="4">
    <source>
        <dbReference type="ARBA" id="ARBA00022679"/>
    </source>
</evidence>
<dbReference type="GO" id="GO:0005829">
    <property type="term" value="C:cytosol"/>
    <property type="evidence" value="ECO:0007669"/>
    <property type="project" value="TreeGrafter"/>
</dbReference>
<dbReference type="GO" id="GO:0006227">
    <property type="term" value="P:dUDP biosynthetic process"/>
    <property type="evidence" value="ECO:0007669"/>
    <property type="project" value="TreeGrafter"/>
</dbReference>
<sequence length="209" mass="23878">MFICFEGIDGSGKTTQIKLLQEYLSQLSVEHIVVREPGGTKAGEEIRRILLHSDFRLQPESELLLFMAARAQIVREVIRPALEKGLVVLADRFMDSSLAYQGIGRSLGIEIVSTINGFAVGSTIPDITIYIDVPATEAVLRMRKEKKNDKIEVESLEFFEKVRNGYMKIIREKLDNYEIVDGTRSMTEVHECIRNIVDRFLQRFRLNGR</sequence>
<evidence type="ECO:0000256" key="5">
    <source>
        <dbReference type="ARBA" id="ARBA00022727"/>
    </source>
</evidence>
<dbReference type="NCBIfam" id="TIGR00041">
    <property type="entry name" value="DTMP_kinase"/>
    <property type="match status" value="1"/>
</dbReference>
<evidence type="ECO:0000256" key="7">
    <source>
        <dbReference type="ARBA" id="ARBA00022777"/>
    </source>
</evidence>
<dbReference type="Pfam" id="PF02223">
    <property type="entry name" value="Thymidylate_kin"/>
    <property type="match status" value="1"/>
</dbReference>
<feature type="binding site" evidence="11">
    <location>
        <begin position="7"/>
        <end position="14"/>
    </location>
    <ligand>
        <name>ATP</name>
        <dbReference type="ChEBI" id="CHEBI:30616"/>
    </ligand>
</feature>
<evidence type="ECO:0000256" key="9">
    <source>
        <dbReference type="ARBA" id="ARBA00048743"/>
    </source>
</evidence>
<dbReference type="GO" id="GO:0006235">
    <property type="term" value="P:dTTP biosynthetic process"/>
    <property type="evidence" value="ECO:0007669"/>
    <property type="project" value="UniProtKB-UniRule"/>
</dbReference>
<protein>
    <recommendedName>
        <fullName evidence="3 11">Thymidylate kinase</fullName>
        <ecNumber evidence="2 11">2.7.4.9</ecNumber>
    </recommendedName>
    <alternativeName>
        <fullName evidence="11">dTMP kinase</fullName>
    </alternativeName>
</protein>
<name>A0A7Z7LHB8_9BACT</name>
<dbReference type="FunFam" id="3.40.50.300:FF:000225">
    <property type="entry name" value="Thymidylate kinase"/>
    <property type="match status" value="1"/>
</dbReference>
<evidence type="ECO:0000313" key="14">
    <source>
        <dbReference type="Proteomes" id="UP000250796"/>
    </source>
</evidence>
<dbReference type="Proteomes" id="UP000250796">
    <property type="component" value="Chromosome MESINF"/>
</dbReference>
<evidence type="ECO:0000259" key="12">
    <source>
        <dbReference type="Pfam" id="PF02223"/>
    </source>
</evidence>
<evidence type="ECO:0000313" key="13">
    <source>
        <dbReference type="EMBL" id="SSC13973.1"/>
    </source>
</evidence>
<evidence type="ECO:0000256" key="2">
    <source>
        <dbReference type="ARBA" id="ARBA00012980"/>
    </source>
</evidence>